<protein>
    <submittedName>
        <fullName evidence="1">Uncharacterized protein</fullName>
    </submittedName>
</protein>
<dbReference type="AlphaFoldDB" id="A0A8X6TMT5"/>
<evidence type="ECO:0000313" key="1">
    <source>
        <dbReference type="EMBL" id="GFT32380.1"/>
    </source>
</evidence>
<evidence type="ECO:0000313" key="2">
    <source>
        <dbReference type="Proteomes" id="UP000887013"/>
    </source>
</evidence>
<reference evidence="1" key="1">
    <citation type="submission" date="2020-08" db="EMBL/GenBank/DDBJ databases">
        <title>Multicomponent nature underlies the extraordinary mechanical properties of spider dragline silk.</title>
        <authorList>
            <person name="Kono N."/>
            <person name="Nakamura H."/>
            <person name="Mori M."/>
            <person name="Yoshida Y."/>
            <person name="Ohtoshi R."/>
            <person name="Malay A.D."/>
            <person name="Moran D.A.P."/>
            <person name="Tomita M."/>
            <person name="Numata K."/>
            <person name="Arakawa K."/>
        </authorList>
    </citation>
    <scope>NUCLEOTIDE SEQUENCE</scope>
</reference>
<name>A0A8X6TMT5_NEPPI</name>
<gene>
    <name evidence="1" type="ORF">NPIL_555771</name>
</gene>
<proteinExistence type="predicted"/>
<dbReference type="Proteomes" id="UP000887013">
    <property type="component" value="Unassembled WGS sequence"/>
</dbReference>
<accession>A0A8X6TMT5</accession>
<sequence>MISSLPGAVLHPAFGFDDNLSLVLPLRCGFCCPSFHRWIVLLNIGAYVFVLHNRCMFGPCLHFLWDFICFSTLSSTKILRGALGDRRLVLGNGEERTNSRRQCRRILGSYNELATFILRRNVLEWVESELPLEPLHMSPYKSHVFNYIFGAIVFEYFWTEMSDDRGGQIAPVVPRLR</sequence>
<organism evidence="1 2">
    <name type="scientific">Nephila pilipes</name>
    <name type="common">Giant wood spider</name>
    <name type="synonym">Nephila maculata</name>
    <dbReference type="NCBI Taxonomy" id="299642"/>
    <lineage>
        <taxon>Eukaryota</taxon>
        <taxon>Metazoa</taxon>
        <taxon>Ecdysozoa</taxon>
        <taxon>Arthropoda</taxon>
        <taxon>Chelicerata</taxon>
        <taxon>Arachnida</taxon>
        <taxon>Araneae</taxon>
        <taxon>Araneomorphae</taxon>
        <taxon>Entelegynae</taxon>
        <taxon>Araneoidea</taxon>
        <taxon>Nephilidae</taxon>
        <taxon>Nephila</taxon>
    </lineage>
</organism>
<dbReference type="EMBL" id="BMAW01013159">
    <property type="protein sequence ID" value="GFT32380.1"/>
    <property type="molecule type" value="Genomic_DNA"/>
</dbReference>
<keyword evidence="2" id="KW-1185">Reference proteome</keyword>
<comment type="caution">
    <text evidence="1">The sequence shown here is derived from an EMBL/GenBank/DDBJ whole genome shotgun (WGS) entry which is preliminary data.</text>
</comment>